<name>A0AAI8VZD9_9PEZI</name>
<dbReference type="PANTHER" id="PTHR33365:SF4">
    <property type="entry name" value="CYCLOCHLOROTINE BIOSYNTHESIS PROTEIN O"/>
    <property type="match status" value="1"/>
</dbReference>
<feature type="compositionally biased region" description="Basic and acidic residues" evidence="3">
    <location>
        <begin position="458"/>
        <end position="469"/>
    </location>
</feature>
<organism evidence="4 5">
    <name type="scientific">Anthostomella pinea</name>
    <dbReference type="NCBI Taxonomy" id="933095"/>
    <lineage>
        <taxon>Eukaryota</taxon>
        <taxon>Fungi</taxon>
        <taxon>Dikarya</taxon>
        <taxon>Ascomycota</taxon>
        <taxon>Pezizomycotina</taxon>
        <taxon>Sordariomycetes</taxon>
        <taxon>Xylariomycetidae</taxon>
        <taxon>Xylariales</taxon>
        <taxon>Xylariaceae</taxon>
        <taxon>Anthostomella</taxon>
    </lineage>
</organism>
<protein>
    <submittedName>
        <fullName evidence="4">Uu.00g020030.m01.CDS01</fullName>
    </submittedName>
</protein>
<dbReference type="Proteomes" id="UP001295740">
    <property type="component" value="Unassembled WGS sequence"/>
</dbReference>
<comment type="similarity">
    <text evidence="2">Belongs to the ustYa family.</text>
</comment>
<evidence type="ECO:0000256" key="2">
    <source>
        <dbReference type="ARBA" id="ARBA00035112"/>
    </source>
</evidence>
<dbReference type="AlphaFoldDB" id="A0AAI8VZD9"/>
<keyword evidence="5" id="KW-1185">Reference proteome</keyword>
<proteinExistence type="inferred from homology"/>
<evidence type="ECO:0000313" key="5">
    <source>
        <dbReference type="Proteomes" id="UP001295740"/>
    </source>
</evidence>
<dbReference type="PANTHER" id="PTHR33365">
    <property type="entry name" value="YALI0B05434P"/>
    <property type="match status" value="1"/>
</dbReference>
<dbReference type="GO" id="GO:0043386">
    <property type="term" value="P:mycotoxin biosynthetic process"/>
    <property type="evidence" value="ECO:0007669"/>
    <property type="project" value="InterPro"/>
</dbReference>
<feature type="region of interest" description="Disordered" evidence="3">
    <location>
        <begin position="415"/>
        <end position="487"/>
    </location>
</feature>
<comment type="pathway">
    <text evidence="1">Mycotoxin biosynthesis.</text>
</comment>
<dbReference type="EMBL" id="CAUWAG010000020">
    <property type="protein sequence ID" value="CAJ2513884.1"/>
    <property type="molecule type" value="Genomic_DNA"/>
</dbReference>
<dbReference type="Pfam" id="PF11807">
    <property type="entry name" value="UstYa"/>
    <property type="match status" value="2"/>
</dbReference>
<comment type="caution">
    <text evidence="4">The sequence shown here is derived from an EMBL/GenBank/DDBJ whole genome shotgun (WGS) entry which is preliminary data.</text>
</comment>
<reference evidence="4" key="1">
    <citation type="submission" date="2023-10" db="EMBL/GenBank/DDBJ databases">
        <authorList>
            <person name="Hackl T."/>
        </authorList>
    </citation>
    <scope>NUCLEOTIDE SEQUENCE</scope>
</reference>
<accession>A0AAI8VZD9</accession>
<gene>
    <name evidence="4" type="ORF">KHLLAP_LOCUS14352</name>
</gene>
<feature type="compositionally biased region" description="Acidic residues" evidence="3">
    <location>
        <begin position="415"/>
        <end position="424"/>
    </location>
</feature>
<dbReference type="InterPro" id="IPR021765">
    <property type="entry name" value="UstYa-like"/>
</dbReference>
<evidence type="ECO:0000256" key="3">
    <source>
        <dbReference type="SAM" id="MobiDB-lite"/>
    </source>
</evidence>
<evidence type="ECO:0000313" key="4">
    <source>
        <dbReference type="EMBL" id="CAJ2513884.1"/>
    </source>
</evidence>
<evidence type="ECO:0000256" key="1">
    <source>
        <dbReference type="ARBA" id="ARBA00004685"/>
    </source>
</evidence>
<sequence length="487" mass="56143">MDSRDSQENEHFLRHNEHDENLSWNGEHLALRKQRFVLSSESPYAGLPSNDTDRAWTELLDHINLRVSDRELASSNQTSVKLPNGQGSLVWMDVSHQLHCVKYLRQWIYRDHYHPEVGPDETPHWLLHTDHCLDLIRQALMCRADTSLMTFHWAAGRREPMLKLESPEHVCVNWEDLMQKVESHRVSDTEMAVLRNPSLVPDTHLPRDVPIKYNSQSAFGLGSTTEEQRAIAWESMDSSSGEISLDKEWADAHDLPESAPFFWDEGRQVYLLNAHHSLHCMRKVRRAIVLYNYNRPQVDSYTHLVHCMDHLMQNILCEADDTPFYTSPTSNITTGLGQTRMCRSWDRLTEWAEGNTACFAYINETQGVNAVIERFRYCPPGSPLLRPMRKYFGYAPDWFQERPGDMDSLPRYWEGLDDDNEGEGGEVSRAATHSGPVGDAKVIYPDHRRAPRASSSDEDAKVIYPDYRRAPRASSSDEDAKVIYPDY</sequence>